<dbReference type="PROSITE" id="PS50261">
    <property type="entry name" value="G_PROTEIN_RECEP_F2_4"/>
    <property type="match status" value="1"/>
</dbReference>
<keyword evidence="5 12" id="KW-0812">Transmembrane</keyword>
<dbReference type="PROSITE" id="PS51013">
    <property type="entry name" value="PANNEXIN"/>
    <property type="match status" value="1"/>
</dbReference>
<keyword evidence="11 12" id="KW-0407">Ion channel</keyword>
<evidence type="ECO:0000256" key="2">
    <source>
        <dbReference type="ARBA" id="ARBA00004651"/>
    </source>
</evidence>
<dbReference type="GO" id="GO:0034220">
    <property type="term" value="P:monoatomic ion transmembrane transport"/>
    <property type="evidence" value="ECO:0007669"/>
    <property type="project" value="UniProtKB-KW"/>
</dbReference>
<dbReference type="PANTHER" id="PTHR45902:SF3">
    <property type="entry name" value="G-PROTEIN COUPLED RECEPTORS FAMILY 2 PROFILE 2 DOMAIN-CONTAINING PROTEIN"/>
    <property type="match status" value="1"/>
</dbReference>
<keyword evidence="10 12" id="KW-0472">Membrane</keyword>
<evidence type="ECO:0000256" key="10">
    <source>
        <dbReference type="ARBA" id="ARBA00023136"/>
    </source>
</evidence>
<dbReference type="Proteomes" id="UP000285301">
    <property type="component" value="Unassembled WGS sequence"/>
</dbReference>
<evidence type="ECO:0000256" key="7">
    <source>
        <dbReference type="ARBA" id="ARBA00022949"/>
    </source>
</evidence>
<feature type="domain" description="G-protein coupled receptors family 2 profile 2" evidence="13">
    <location>
        <begin position="853"/>
        <end position="1038"/>
    </location>
</feature>
<keyword evidence="7" id="KW-0965">Cell junction</keyword>
<dbReference type="Pfam" id="PF00876">
    <property type="entry name" value="Innexin"/>
    <property type="match status" value="1"/>
</dbReference>
<dbReference type="STRING" id="1965070.A0A443RFX2"/>
<comment type="caution">
    <text evidence="14">The sequence shown here is derived from an EMBL/GenBank/DDBJ whole genome shotgun (WGS) entry which is preliminary data.</text>
</comment>
<dbReference type="AlphaFoldDB" id="A0A443RFX2"/>
<comment type="similarity">
    <text evidence="12">Belongs to the pannexin family.</text>
</comment>
<keyword evidence="8 12" id="KW-1133">Transmembrane helix</keyword>
<dbReference type="OrthoDB" id="6134459at2759"/>
<evidence type="ECO:0000256" key="9">
    <source>
        <dbReference type="ARBA" id="ARBA00023065"/>
    </source>
</evidence>
<feature type="transmembrane region" description="Helical" evidence="12">
    <location>
        <begin position="155"/>
        <end position="177"/>
    </location>
</feature>
<dbReference type="GO" id="GO:0004930">
    <property type="term" value="F:G protein-coupled receptor activity"/>
    <property type="evidence" value="ECO:0007669"/>
    <property type="project" value="InterPro"/>
</dbReference>
<dbReference type="GO" id="GO:0007166">
    <property type="term" value="P:cell surface receptor signaling pathway"/>
    <property type="evidence" value="ECO:0007669"/>
    <property type="project" value="InterPro"/>
</dbReference>
<feature type="transmembrane region" description="Helical" evidence="12">
    <location>
        <begin position="805"/>
        <end position="827"/>
    </location>
</feature>
<dbReference type="PANTHER" id="PTHR45902">
    <property type="entry name" value="LATROPHILIN RECEPTOR-LIKE PROTEIN A"/>
    <property type="match status" value="1"/>
</dbReference>
<evidence type="ECO:0000256" key="5">
    <source>
        <dbReference type="ARBA" id="ARBA00022692"/>
    </source>
</evidence>
<comment type="caution">
    <text evidence="12">Lacks conserved residue(s) required for the propagation of feature annotation.</text>
</comment>
<dbReference type="SUPFAM" id="SSF81321">
    <property type="entry name" value="Family A G protein-coupled receptor-like"/>
    <property type="match status" value="1"/>
</dbReference>
<keyword evidence="3 12" id="KW-0813">Transport</keyword>
<dbReference type="InterPro" id="IPR017981">
    <property type="entry name" value="GPCR_2-like_7TM"/>
</dbReference>
<dbReference type="Gene3D" id="1.20.1070.10">
    <property type="entry name" value="Rhodopsin 7-helix transmembrane proteins"/>
    <property type="match status" value="1"/>
</dbReference>
<dbReference type="GO" id="GO:0005886">
    <property type="term" value="C:plasma membrane"/>
    <property type="evidence" value="ECO:0007669"/>
    <property type="project" value="UniProtKB-SubCell"/>
</dbReference>
<proteinExistence type="inferred from homology"/>
<dbReference type="InterPro" id="IPR053231">
    <property type="entry name" value="GPCR_LN-TM7"/>
</dbReference>
<evidence type="ECO:0000256" key="1">
    <source>
        <dbReference type="ARBA" id="ARBA00004610"/>
    </source>
</evidence>
<dbReference type="GO" id="GO:0005921">
    <property type="term" value="C:gap junction"/>
    <property type="evidence" value="ECO:0007669"/>
    <property type="project" value="UniProtKB-SubCell"/>
</dbReference>
<dbReference type="EMBL" id="NCKU01000793">
    <property type="protein sequence ID" value="RWS14143.1"/>
    <property type="molecule type" value="Genomic_DNA"/>
</dbReference>
<comment type="subcellular location">
    <subcellularLocation>
        <location evidence="1">Cell junction</location>
        <location evidence="1">Gap junction</location>
    </subcellularLocation>
    <subcellularLocation>
        <location evidence="2 12">Cell membrane</location>
        <topology evidence="2 12">Multi-pass membrane protein</topology>
    </subcellularLocation>
</comment>
<dbReference type="Pfam" id="PF00002">
    <property type="entry name" value="7tm_2"/>
    <property type="match status" value="1"/>
</dbReference>
<feature type="transmembrane region" description="Helical" evidence="12">
    <location>
        <begin position="858"/>
        <end position="879"/>
    </location>
</feature>
<evidence type="ECO:0000256" key="6">
    <source>
        <dbReference type="ARBA" id="ARBA00022868"/>
    </source>
</evidence>
<keyword evidence="15" id="KW-1185">Reference proteome</keyword>
<keyword evidence="4" id="KW-1003">Cell membrane</keyword>
<dbReference type="InterPro" id="IPR000832">
    <property type="entry name" value="GPCR_2_secretin-like"/>
</dbReference>
<feature type="transmembrane region" description="Helical" evidence="12">
    <location>
        <begin position="12"/>
        <end position="32"/>
    </location>
</feature>
<name>A0A443RFX2_9ACAR</name>
<gene>
    <name evidence="12" type="primary">inx</name>
    <name evidence="14" type="ORF">B4U79_02927</name>
</gene>
<evidence type="ECO:0000313" key="14">
    <source>
        <dbReference type="EMBL" id="RWS14143.1"/>
    </source>
</evidence>
<feature type="transmembrane region" description="Helical" evidence="12">
    <location>
        <begin position="350"/>
        <end position="376"/>
    </location>
</feature>
<sequence>MNFNYPKTANLMFTIHNISGVILFAIGFALVLNQYFRSSIRCFGDEDVPQEFAEEYCIGETFLFVGSLRKRVGTEIPFPGIDKSTPGQVYKYQKRYRWIPFSFLLQSFGFLIIYFIWIKLTGQKISAIVCGDDLSISRKRLHQSFGKNWFFALQYLQANVLLIVNAFIQISCLNIYLENRFSSMTEDHNEFSLAEINFPKVASCSFYKYGRSGNVEPHNLICVLPLNELFVKVYSFDYYLLATLRVLTIINFIYYCILSVPIMPTLFFNFLVSPEYQSKTLYRLSQDCFIGDWLVITLVMQNMDPVSFREIIENKKSKETFTDDLSFMSPTHSPMQIVELLSRNNTGSHFVVNILLPQVTIMIAFAALTIFSTFAYSSPLCFQSLGFANCKNYSHVSVNGTKASLPFNAPFRSINSNFYCACDPLCYFFNDCCIDAAKGESIKRSSVRPQCKTIETRSHERFLRHNLFVIERCPKNWENKAIKESCERNNEHRIYPYEVLSEDYYFNSLMVFSNETKIFYPNIFCSICNDDFDQLISFGLSIECNNKTEERERILMEIDFNFLKNNATLLSTGSLIFTHKNQHYDCSFVRKQLETFLKTTVAENKRPCIQSISNCPKEWQIESIRQKCLEYTNYTFAVNGPIYKNEFCAKCNNEQRQLTCQLPSSSFASIQLNHTSELMIHNLDFKNRNLLRTQQADCLISEGKVYNPLLKKCIYFGCFRNFERDLNIGKCVPKKSFSKTYSKKDCKTITVHLDSVMFVNLTTIYIKDILKHYNEDEFEIDRSTESVKVCHNDEFHSIPFEESRLISSLSTSCTLLSVICLVVHIAINCRLQKLKKITIKLQTSIDLNHKMTCVLNGLVMHFFYLSSFFWMNVFAFDIYNAFRKASENSELSSIFMKYSTYGWITPLLIVIAALFTEYLLPANDFQPWYSFQQCWISGRKALLIFFIIPFMITSLINLTFIILSLKHVIANKKAEDDIQQKQNNYRLNLYIKLALIVGLTWTFHFIANFNGKTWMWYPFIILNALQGIFVLYAFTIKHEIKRSLKQIIDSKKKKRSSLEIMSTPL</sequence>
<evidence type="ECO:0000256" key="12">
    <source>
        <dbReference type="RuleBase" id="RU010713"/>
    </source>
</evidence>
<protein>
    <recommendedName>
        <fullName evidence="12">Innexin</fullName>
    </recommendedName>
</protein>
<keyword evidence="6" id="KW-0303">Gap junction</keyword>
<evidence type="ECO:0000259" key="13">
    <source>
        <dbReference type="PROSITE" id="PS50261"/>
    </source>
</evidence>
<organism evidence="14 15">
    <name type="scientific">Dinothrombium tinctorium</name>
    <dbReference type="NCBI Taxonomy" id="1965070"/>
    <lineage>
        <taxon>Eukaryota</taxon>
        <taxon>Metazoa</taxon>
        <taxon>Ecdysozoa</taxon>
        <taxon>Arthropoda</taxon>
        <taxon>Chelicerata</taxon>
        <taxon>Arachnida</taxon>
        <taxon>Acari</taxon>
        <taxon>Acariformes</taxon>
        <taxon>Trombidiformes</taxon>
        <taxon>Prostigmata</taxon>
        <taxon>Anystina</taxon>
        <taxon>Parasitengona</taxon>
        <taxon>Trombidioidea</taxon>
        <taxon>Trombidiidae</taxon>
        <taxon>Dinothrombium</taxon>
    </lineage>
</organism>
<evidence type="ECO:0000313" key="15">
    <source>
        <dbReference type="Proteomes" id="UP000285301"/>
    </source>
</evidence>
<dbReference type="CDD" id="cd15039">
    <property type="entry name" value="7tmB3_Methuselah-like"/>
    <property type="match status" value="1"/>
</dbReference>
<dbReference type="InterPro" id="IPR000990">
    <property type="entry name" value="Innexin"/>
</dbReference>
<evidence type="ECO:0000256" key="4">
    <source>
        <dbReference type="ARBA" id="ARBA00022475"/>
    </source>
</evidence>
<comment type="function">
    <text evidence="12">Structural component of the gap junctions.</text>
</comment>
<feature type="transmembrane region" description="Helical" evidence="12">
    <location>
        <begin position="941"/>
        <end position="963"/>
    </location>
</feature>
<evidence type="ECO:0000256" key="8">
    <source>
        <dbReference type="ARBA" id="ARBA00022989"/>
    </source>
</evidence>
<feature type="transmembrane region" description="Helical" evidence="12">
    <location>
        <begin position="1015"/>
        <end position="1035"/>
    </location>
</feature>
<feature type="transmembrane region" description="Helical" evidence="12">
    <location>
        <begin position="900"/>
        <end position="921"/>
    </location>
</feature>
<feature type="transmembrane region" description="Helical" evidence="12">
    <location>
        <begin position="252"/>
        <end position="272"/>
    </location>
</feature>
<feature type="transmembrane region" description="Helical" evidence="12">
    <location>
        <begin position="989"/>
        <end position="1009"/>
    </location>
</feature>
<reference evidence="14 15" key="1">
    <citation type="journal article" date="2018" name="Gigascience">
        <title>Genomes of trombidid mites reveal novel predicted allergens and laterally-transferred genes associated with secondary metabolism.</title>
        <authorList>
            <person name="Dong X."/>
            <person name="Chaisiri K."/>
            <person name="Xia D."/>
            <person name="Armstrong S.D."/>
            <person name="Fang Y."/>
            <person name="Donnelly M.J."/>
            <person name="Kadowaki T."/>
            <person name="McGarry J.W."/>
            <person name="Darby A.C."/>
            <person name="Makepeace B.L."/>
        </authorList>
    </citation>
    <scope>NUCLEOTIDE SEQUENCE [LARGE SCALE GENOMIC DNA]</scope>
    <source>
        <strain evidence="14">UoL-WK</strain>
    </source>
</reference>
<accession>A0A443RFX2</accession>
<keyword evidence="9 12" id="KW-0406">Ion transport</keyword>
<evidence type="ECO:0000256" key="3">
    <source>
        <dbReference type="ARBA" id="ARBA00022448"/>
    </source>
</evidence>
<evidence type="ECO:0000256" key="11">
    <source>
        <dbReference type="ARBA" id="ARBA00023303"/>
    </source>
</evidence>
<feature type="transmembrane region" description="Helical" evidence="12">
    <location>
        <begin position="98"/>
        <end position="117"/>
    </location>
</feature>